<dbReference type="OrthoDB" id="5177120at2"/>
<evidence type="ECO:0000256" key="1">
    <source>
        <dbReference type="SAM" id="MobiDB-lite"/>
    </source>
</evidence>
<evidence type="ECO:0000313" key="3">
    <source>
        <dbReference type="Proteomes" id="UP000317982"/>
    </source>
</evidence>
<proteinExistence type="predicted"/>
<dbReference type="AlphaFoldDB" id="A0A545AH15"/>
<evidence type="ECO:0000313" key="2">
    <source>
        <dbReference type="EMBL" id="TQS39965.1"/>
    </source>
</evidence>
<reference evidence="2 3" key="1">
    <citation type="submission" date="2019-07" db="EMBL/GenBank/DDBJ databases">
        <title>Cryptosporangium phraense sp. nov., isolated from plant litter.</title>
        <authorList>
            <person name="Suriyachadkun C."/>
        </authorList>
    </citation>
    <scope>NUCLEOTIDE SEQUENCE [LARGE SCALE GENOMIC DNA]</scope>
    <source>
        <strain evidence="2 3">A-T 5661</strain>
    </source>
</reference>
<dbReference type="SUPFAM" id="SSF52540">
    <property type="entry name" value="P-loop containing nucleoside triphosphate hydrolases"/>
    <property type="match status" value="1"/>
</dbReference>
<protein>
    <submittedName>
        <fullName evidence="2">ABC transporter</fullName>
    </submittedName>
</protein>
<dbReference type="InParanoid" id="A0A545AH15"/>
<sequence length="659" mass="68211">MTTDGGVRATSWPTTPEKSGLPARAAAPTPPRQLVIGLEALRVALADTRFELPLRGADDAVGTASSLASQIEDYLIPRLSRPETPPLLVIGGSTGGGKSTLLNTLVGEPVSPAGVLRPTTRSPVLVCHPDDFGTFLIGGPLPSLPRSADGRRGSIRVLESDAVPRGLALVDAPDVDSVESENRQLAGRLLAAADLWIFVTTAARYADALPWDLLRAAVARGASVAVVLSRVNHLAHATVSTHLRELLRDEGLGAAPLFVIEQSTLDERGLLAEQAVRSLRMWTTRLSETPAQRLRIVRQTLTGALASISDRVDVLADATRAQRETVATLRSSIGSIFSAADAKLRSGIADGVLFRGDVVGRWQEYAGNGGLAAILEARSGKGSGTLTGQSSIRASRVRAGLVGGVVRLFTSVADEAAAELLGGWRKTPPGTAAAEPLGDRASTDAAKNAEEAARAWLDGIDGSAGAGPAGGGGRRAAALPIAIAAALEDGTLPVGREVDIAGGTVTLSAELLAEVFEDDEVRAAAHVARADLLGRLSAALAAEQRRYTARLDQLEPAAGTVDRLRDAVRHIDRHRGEVAALFAEPAPTGPSGPSESSEPPAETTNALASMLATLPEPNLDLRPGASADDGPVDEAPAQKGEAATVESVTTEVPAPEEGR</sequence>
<organism evidence="2 3">
    <name type="scientific">Cryptosporangium phraense</name>
    <dbReference type="NCBI Taxonomy" id="2593070"/>
    <lineage>
        <taxon>Bacteria</taxon>
        <taxon>Bacillati</taxon>
        <taxon>Actinomycetota</taxon>
        <taxon>Actinomycetes</taxon>
        <taxon>Cryptosporangiales</taxon>
        <taxon>Cryptosporangiaceae</taxon>
        <taxon>Cryptosporangium</taxon>
    </lineage>
</organism>
<dbReference type="RefSeq" id="WP_142709591.1">
    <property type="nucleotide sequence ID" value="NZ_VIRS01000050.1"/>
</dbReference>
<dbReference type="Gene3D" id="3.40.50.300">
    <property type="entry name" value="P-loop containing nucleotide triphosphate hydrolases"/>
    <property type="match status" value="1"/>
</dbReference>
<accession>A0A545AH15</accession>
<feature type="region of interest" description="Disordered" evidence="1">
    <location>
        <begin position="578"/>
        <end position="659"/>
    </location>
</feature>
<feature type="compositionally biased region" description="Low complexity" evidence="1">
    <location>
        <begin position="583"/>
        <end position="604"/>
    </location>
</feature>
<dbReference type="InterPro" id="IPR027417">
    <property type="entry name" value="P-loop_NTPase"/>
</dbReference>
<gene>
    <name evidence="2" type="ORF">FL583_37075</name>
</gene>
<comment type="caution">
    <text evidence="2">The sequence shown here is derived from an EMBL/GenBank/DDBJ whole genome shotgun (WGS) entry which is preliminary data.</text>
</comment>
<dbReference type="EMBL" id="VIRS01000050">
    <property type="protein sequence ID" value="TQS39965.1"/>
    <property type="molecule type" value="Genomic_DNA"/>
</dbReference>
<feature type="region of interest" description="Disordered" evidence="1">
    <location>
        <begin position="1"/>
        <end position="28"/>
    </location>
</feature>
<dbReference type="Proteomes" id="UP000317982">
    <property type="component" value="Unassembled WGS sequence"/>
</dbReference>
<keyword evidence="3" id="KW-1185">Reference proteome</keyword>
<name>A0A545AH15_9ACTN</name>